<protein>
    <submittedName>
        <fullName evidence="2">T6SS immunity protein Tdi1 domain-containing protein</fullName>
    </submittedName>
</protein>
<gene>
    <name evidence="2" type="ORF">ACFQ21_19195</name>
</gene>
<feature type="domain" description="T6SS immunity protein Tdi1 C-terminal" evidence="1">
    <location>
        <begin position="120"/>
        <end position="188"/>
    </location>
</feature>
<keyword evidence="3" id="KW-1185">Reference proteome</keyword>
<evidence type="ECO:0000313" key="2">
    <source>
        <dbReference type="EMBL" id="MFD1001463.1"/>
    </source>
</evidence>
<dbReference type="Pfam" id="PF08906">
    <property type="entry name" value="T6SS_Tdi1_C"/>
    <property type="match status" value="1"/>
</dbReference>
<accession>A0ABW3K654</accession>
<comment type="caution">
    <text evidence="2">The sequence shown here is derived from an EMBL/GenBank/DDBJ whole genome shotgun (WGS) entry which is preliminary data.</text>
</comment>
<reference evidence="3" key="1">
    <citation type="journal article" date="2019" name="Int. J. Syst. Evol. Microbiol.">
        <title>The Global Catalogue of Microorganisms (GCM) 10K type strain sequencing project: providing services to taxonomists for standard genome sequencing and annotation.</title>
        <authorList>
            <consortium name="The Broad Institute Genomics Platform"/>
            <consortium name="The Broad Institute Genome Sequencing Center for Infectious Disease"/>
            <person name="Wu L."/>
            <person name="Ma J."/>
        </authorList>
    </citation>
    <scope>NUCLEOTIDE SEQUENCE [LARGE SCALE GENOMIC DNA]</scope>
    <source>
        <strain evidence="3">CCUG 58938</strain>
    </source>
</reference>
<dbReference type="EMBL" id="JBHTKA010000007">
    <property type="protein sequence ID" value="MFD1001463.1"/>
    <property type="molecule type" value="Genomic_DNA"/>
</dbReference>
<dbReference type="RefSeq" id="WP_377581303.1">
    <property type="nucleotide sequence ID" value="NZ_JBHTKA010000007.1"/>
</dbReference>
<name>A0ABW3K654_9BACT</name>
<proteinExistence type="predicted"/>
<evidence type="ECO:0000259" key="1">
    <source>
        <dbReference type="Pfam" id="PF08906"/>
    </source>
</evidence>
<dbReference type="InterPro" id="IPR015002">
    <property type="entry name" value="T6SS_Tdi1_C"/>
</dbReference>
<sequence>MKQMFSRFTSNIAISNRIIADSDTIHLSRNMPDKLRALMAQLGGSSLDNGLYRVHTFSSSYYWESIIGNYFAAYKDKICPFSFDWMGRQFALDLKTPDRILMFDPATAEDFLLNESLEVFHNETLVDDRLETLAEDNFLEALKSLKKPRINFDQCIGYKKPLFLGGVDSFENYEVADLEVYWDIQSQIYHQIKNLPPGTKINSVSFE</sequence>
<evidence type="ECO:0000313" key="3">
    <source>
        <dbReference type="Proteomes" id="UP001597112"/>
    </source>
</evidence>
<dbReference type="Proteomes" id="UP001597112">
    <property type="component" value="Unassembled WGS sequence"/>
</dbReference>
<organism evidence="2 3">
    <name type="scientific">Ohtaekwangia kribbensis</name>
    <dbReference type="NCBI Taxonomy" id="688913"/>
    <lineage>
        <taxon>Bacteria</taxon>
        <taxon>Pseudomonadati</taxon>
        <taxon>Bacteroidota</taxon>
        <taxon>Cytophagia</taxon>
        <taxon>Cytophagales</taxon>
        <taxon>Fulvivirgaceae</taxon>
        <taxon>Ohtaekwangia</taxon>
    </lineage>
</organism>